<evidence type="ECO:0000256" key="2">
    <source>
        <dbReference type="SAM" id="Phobius"/>
    </source>
</evidence>
<name>A0A067RQA5_ZOONE</name>
<dbReference type="AlphaFoldDB" id="A0A067RQA5"/>
<dbReference type="InParanoid" id="A0A067RQA5"/>
<keyword evidence="2" id="KW-0472">Membrane</keyword>
<evidence type="ECO:0000313" key="3">
    <source>
        <dbReference type="EMBL" id="KDR22800.1"/>
    </source>
</evidence>
<keyword evidence="2" id="KW-0812">Transmembrane</keyword>
<evidence type="ECO:0000256" key="1">
    <source>
        <dbReference type="SAM" id="MobiDB-lite"/>
    </source>
</evidence>
<gene>
    <name evidence="3" type="ORF">L798_00713</name>
</gene>
<feature type="region of interest" description="Disordered" evidence="1">
    <location>
        <begin position="23"/>
        <end position="42"/>
    </location>
</feature>
<protein>
    <submittedName>
        <fullName evidence="3">Uncharacterized protein</fullName>
    </submittedName>
</protein>
<dbReference type="EMBL" id="KK852485">
    <property type="protein sequence ID" value="KDR22800.1"/>
    <property type="molecule type" value="Genomic_DNA"/>
</dbReference>
<feature type="transmembrane region" description="Helical" evidence="2">
    <location>
        <begin position="106"/>
        <end position="127"/>
    </location>
</feature>
<organism evidence="3 4">
    <name type="scientific">Zootermopsis nevadensis</name>
    <name type="common">Dampwood termite</name>
    <dbReference type="NCBI Taxonomy" id="136037"/>
    <lineage>
        <taxon>Eukaryota</taxon>
        <taxon>Metazoa</taxon>
        <taxon>Ecdysozoa</taxon>
        <taxon>Arthropoda</taxon>
        <taxon>Hexapoda</taxon>
        <taxon>Insecta</taxon>
        <taxon>Pterygota</taxon>
        <taxon>Neoptera</taxon>
        <taxon>Polyneoptera</taxon>
        <taxon>Dictyoptera</taxon>
        <taxon>Blattodea</taxon>
        <taxon>Blattoidea</taxon>
        <taxon>Termitoidae</taxon>
        <taxon>Termopsidae</taxon>
        <taxon>Zootermopsis</taxon>
    </lineage>
</organism>
<proteinExistence type="predicted"/>
<sequence>MQSSTLNQSGSASIDCITQSSETQWSVSREEGYSRPRSGASAEISWSVEGCLQMRAFALVSRLSESLRSESRVIATLVSRLSETPPQRIACDCQSSGRQYNPPHLFGCYDFLPCVCLFCVQIFYLLVLQKL</sequence>
<reference evidence="3 4" key="1">
    <citation type="journal article" date="2014" name="Nat. Commun.">
        <title>Molecular traces of alternative social organization in a termite genome.</title>
        <authorList>
            <person name="Terrapon N."/>
            <person name="Li C."/>
            <person name="Robertson H.M."/>
            <person name="Ji L."/>
            <person name="Meng X."/>
            <person name="Booth W."/>
            <person name="Chen Z."/>
            <person name="Childers C.P."/>
            <person name="Glastad K.M."/>
            <person name="Gokhale K."/>
            <person name="Gowin J."/>
            <person name="Gronenberg W."/>
            <person name="Hermansen R.A."/>
            <person name="Hu H."/>
            <person name="Hunt B.G."/>
            <person name="Huylmans A.K."/>
            <person name="Khalil S.M."/>
            <person name="Mitchell R.D."/>
            <person name="Munoz-Torres M.C."/>
            <person name="Mustard J.A."/>
            <person name="Pan H."/>
            <person name="Reese J.T."/>
            <person name="Scharf M.E."/>
            <person name="Sun F."/>
            <person name="Vogel H."/>
            <person name="Xiao J."/>
            <person name="Yang W."/>
            <person name="Yang Z."/>
            <person name="Yang Z."/>
            <person name="Zhou J."/>
            <person name="Zhu J."/>
            <person name="Brent C.S."/>
            <person name="Elsik C.G."/>
            <person name="Goodisman M.A."/>
            <person name="Liberles D.A."/>
            <person name="Roe R.M."/>
            <person name="Vargo E.L."/>
            <person name="Vilcinskas A."/>
            <person name="Wang J."/>
            <person name="Bornberg-Bauer E."/>
            <person name="Korb J."/>
            <person name="Zhang G."/>
            <person name="Liebig J."/>
        </authorList>
    </citation>
    <scope>NUCLEOTIDE SEQUENCE [LARGE SCALE GENOMIC DNA]</scope>
    <source>
        <tissue evidence="3">Whole organism</tissue>
    </source>
</reference>
<evidence type="ECO:0000313" key="4">
    <source>
        <dbReference type="Proteomes" id="UP000027135"/>
    </source>
</evidence>
<keyword evidence="2" id="KW-1133">Transmembrane helix</keyword>
<keyword evidence="4" id="KW-1185">Reference proteome</keyword>
<dbReference type="Proteomes" id="UP000027135">
    <property type="component" value="Unassembled WGS sequence"/>
</dbReference>
<accession>A0A067RQA5</accession>